<feature type="transmembrane region" description="Helical" evidence="5">
    <location>
        <begin position="16"/>
        <end position="40"/>
    </location>
</feature>
<feature type="transmembrane region" description="Helical" evidence="5">
    <location>
        <begin position="244"/>
        <end position="267"/>
    </location>
</feature>
<dbReference type="PANTHER" id="PTHR42770:SF16">
    <property type="entry name" value="AMINO ACID PERMEASE"/>
    <property type="match status" value="1"/>
</dbReference>
<keyword evidence="2 5" id="KW-0812">Transmembrane</keyword>
<dbReference type="Proteomes" id="UP000656042">
    <property type="component" value="Unassembled WGS sequence"/>
</dbReference>
<comment type="caution">
    <text evidence="7">The sequence shown here is derived from an EMBL/GenBank/DDBJ whole genome shotgun (WGS) entry which is preliminary data.</text>
</comment>
<feature type="transmembrane region" description="Helical" evidence="5">
    <location>
        <begin position="436"/>
        <end position="458"/>
    </location>
</feature>
<feature type="transmembrane region" description="Helical" evidence="5">
    <location>
        <begin position="93"/>
        <end position="116"/>
    </location>
</feature>
<name>A0A8J3FQ43_9ACTN</name>
<sequence>MAPTDHATRSLAGGRLAVAAVVFFAITAAAPMTVVCTIVPALYARDDLPPPALAFVAVAAPLLLFSLGYGAMMRRAPNAGALYAVVARGLGRPLGAGAAWLALLSYQCVQLGLYAVTGAAAAPLLSAWLHLTVPWWQVAAVCWLVVAICGPLRVAAVAAVVALIAIAEMAVITGFALADVLEPADGRIAVGAAWPTATSLDRAGLGLLLVIAILSFTGFETTAAYSEEAMRPRRSIGRAAPVTVLLLMLIFVVGSWTTAVAAGAGQVGDLAAAYRSDLLFQLAGARLAPWAVTLGRVLLLTGLVAALIALHQTIARYLYAAGRERLLPVVMARTARRTGAPRVASITQSLFAAAVLGAYVSVGAMPDARLAVVGGLGILVLLCLAALATLLFLNRSPDDETIWRRFVAPALATISLGVFGWLAYRNLPILLGTDLPRWTLPAAMGATLTLGVVQGLLLRLVRRITYAGIGVGGAAVVTRTTAPEQRAPGAHRPERVDRG</sequence>
<dbReference type="AlphaFoldDB" id="A0A8J3FQ43"/>
<organism evidence="7 8">
    <name type="scientific">Mangrovihabitans endophyticus</name>
    <dbReference type="NCBI Taxonomy" id="1751298"/>
    <lineage>
        <taxon>Bacteria</taxon>
        <taxon>Bacillati</taxon>
        <taxon>Actinomycetota</taxon>
        <taxon>Actinomycetes</taxon>
        <taxon>Micromonosporales</taxon>
        <taxon>Micromonosporaceae</taxon>
        <taxon>Mangrovihabitans</taxon>
    </lineage>
</organism>
<evidence type="ECO:0000256" key="2">
    <source>
        <dbReference type="ARBA" id="ARBA00022692"/>
    </source>
</evidence>
<feature type="domain" description="Amino acid permease/ SLC12A" evidence="6">
    <location>
        <begin position="53"/>
        <end position="386"/>
    </location>
</feature>
<dbReference type="InterPro" id="IPR004841">
    <property type="entry name" value="AA-permease/SLC12A_dom"/>
</dbReference>
<comment type="subcellular location">
    <subcellularLocation>
        <location evidence="1">Membrane</location>
        <topology evidence="1">Multi-pass membrane protein</topology>
    </subcellularLocation>
</comment>
<accession>A0A8J3FQ43</accession>
<feature type="transmembrane region" description="Helical" evidence="5">
    <location>
        <begin position="287"/>
        <end position="310"/>
    </location>
</feature>
<evidence type="ECO:0000256" key="3">
    <source>
        <dbReference type="ARBA" id="ARBA00022989"/>
    </source>
</evidence>
<evidence type="ECO:0000256" key="5">
    <source>
        <dbReference type="SAM" id="Phobius"/>
    </source>
</evidence>
<feature type="transmembrane region" description="Helical" evidence="5">
    <location>
        <begin position="128"/>
        <end position="149"/>
    </location>
</feature>
<evidence type="ECO:0000256" key="1">
    <source>
        <dbReference type="ARBA" id="ARBA00004141"/>
    </source>
</evidence>
<proteinExistence type="predicted"/>
<dbReference type="GO" id="GO:0055085">
    <property type="term" value="P:transmembrane transport"/>
    <property type="evidence" value="ECO:0007669"/>
    <property type="project" value="InterPro"/>
</dbReference>
<feature type="transmembrane region" description="Helical" evidence="5">
    <location>
        <begin position="343"/>
        <end position="364"/>
    </location>
</feature>
<feature type="transmembrane region" description="Helical" evidence="5">
    <location>
        <begin position="370"/>
        <end position="394"/>
    </location>
</feature>
<evidence type="ECO:0000256" key="4">
    <source>
        <dbReference type="ARBA" id="ARBA00023136"/>
    </source>
</evidence>
<keyword evidence="3 5" id="KW-1133">Transmembrane helix</keyword>
<gene>
    <name evidence="7" type="ORF">GCM10012284_35180</name>
</gene>
<evidence type="ECO:0000259" key="6">
    <source>
        <dbReference type="Pfam" id="PF00324"/>
    </source>
</evidence>
<protein>
    <submittedName>
        <fullName evidence="7">Amino acid permease</fullName>
    </submittedName>
</protein>
<feature type="transmembrane region" description="Helical" evidence="5">
    <location>
        <begin position="203"/>
        <end position="223"/>
    </location>
</feature>
<feature type="transmembrane region" description="Helical" evidence="5">
    <location>
        <begin position="52"/>
        <end position="72"/>
    </location>
</feature>
<dbReference type="PIRSF" id="PIRSF006060">
    <property type="entry name" value="AA_transporter"/>
    <property type="match status" value="1"/>
</dbReference>
<feature type="transmembrane region" description="Helical" evidence="5">
    <location>
        <begin position="156"/>
        <end position="178"/>
    </location>
</feature>
<dbReference type="Gene3D" id="1.20.1740.10">
    <property type="entry name" value="Amino acid/polyamine transporter I"/>
    <property type="match status" value="1"/>
</dbReference>
<dbReference type="InterPro" id="IPR050367">
    <property type="entry name" value="APC_superfamily"/>
</dbReference>
<dbReference type="Pfam" id="PF00324">
    <property type="entry name" value="AA_permease"/>
    <property type="match status" value="1"/>
</dbReference>
<reference evidence="7" key="2">
    <citation type="submission" date="2020-09" db="EMBL/GenBank/DDBJ databases">
        <authorList>
            <person name="Sun Q."/>
            <person name="Zhou Y."/>
        </authorList>
    </citation>
    <scope>NUCLEOTIDE SEQUENCE</scope>
    <source>
        <strain evidence="7">CGMCC 4.7299</strain>
    </source>
</reference>
<keyword evidence="4 5" id="KW-0472">Membrane</keyword>
<keyword evidence="8" id="KW-1185">Reference proteome</keyword>
<feature type="transmembrane region" description="Helical" evidence="5">
    <location>
        <begin position="406"/>
        <end position="424"/>
    </location>
</feature>
<dbReference type="EMBL" id="BMMX01000015">
    <property type="protein sequence ID" value="GGK97909.1"/>
    <property type="molecule type" value="Genomic_DNA"/>
</dbReference>
<evidence type="ECO:0000313" key="7">
    <source>
        <dbReference type="EMBL" id="GGK97909.1"/>
    </source>
</evidence>
<evidence type="ECO:0000313" key="8">
    <source>
        <dbReference type="Proteomes" id="UP000656042"/>
    </source>
</evidence>
<dbReference type="GO" id="GO:0016020">
    <property type="term" value="C:membrane"/>
    <property type="evidence" value="ECO:0007669"/>
    <property type="project" value="UniProtKB-SubCell"/>
</dbReference>
<reference evidence="7" key="1">
    <citation type="journal article" date="2014" name="Int. J. Syst. Evol. Microbiol.">
        <title>Complete genome sequence of Corynebacterium casei LMG S-19264T (=DSM 44701T), isolated from a smear-ripened cheese.</title>
        <authorList>
            <consortium name="US DOE Joint Genome Institute (JGI-PGF)"/>
            <person name="Walter F."/>
            <person name="Albersmeier A."/>
            <person name="Kalinowski J."/>
            <person name="Ruckert C."/>
        </authorList>
    </citation>
    <scope>NUCLEOTIDE SEQUENCE</scope>
    <source>
        <strain evidence="7">CGMCC 4.7299</strain>
    </source>
</reference>
<dbReference type="PANTHER" id="PTHR42770">
    <property type="entry name" value="AMINO ACID TRANSPORTER-RELATED"/>
    <property type="match status" value="1"/>
</dbReference>